<evidence type="ECO:0000313" key="2">
    <source>
        <dbReference type="Proteomes" id="UP000076858"/>
    </source>
</evidence>
<dbReference type="PANTHER" id="PTHR33481">
    <property type="entry name" value="REVERSE TRANSCRIPTASE"/>
    <property type="match status" value="1"/>
</dbReference>
<protein>
    <submittedName>
        <fullName evidence="1">Uncharacterized protein</fullName>
    </submittedName>
</protein>
<sequence length="134" mass="15945">MTRAFRDFKRDLISYEDYQTQRTEYFSAVKQAKAGCWNNFLEKAEGKEIFKAYKYTKNLKVEKTPILNYVDSDNESKSAVIFDEKCNAFISTLFRKSSEYPSINWSEHHESEKWEWHQITEIEIKRSVFSGSKV</sequence>
<reference evidence="1 2" key="1">
    <citation type="submission" date="2016-03" db="EMBL/GenBank/DDBJ databases">
        <title>EvidentialGene: Evidence-directed Construction of Genes on Genomes.</title>
        <authorList>
            <person name="Gilbert D.G."/>
            <person name="Choi J.-H."/>
            <person name="Mockaitis K."/>
            <person name="Colbourne J."/>
            <person name="Pfrender M."/>
        </authorList>
    </citation>
    <scope>NUCLEOTIDE SEQUENCE [LARGE SCALE GENOMIC DNA]</scope>
    <source>
        <strain evidence="1 2">Xinb3</strain>
        <tissue evidence="1">Complete organism</tissue>
    </source>
</reference>
<name>A0A164I3C8_9CRUS</name>
<accession>A0A164I3C8</accession>
<dbReference type="AlphaFoldDB" id="A0A164I3C8"/>
<dbReference type="EMBL" id="LRGB01008378">
    <property type="protein sequence ID" value="KZS00835.1"/>
    <property type="molecule type" value="Genomic_DNA"/>
</dbReference>
<keyword evidence="2" id="KW-1185">Reference proteome</keyword>
<organism evidence="1 2">
    <name type="scientific">Daphnia magna</name>
    <dbReference type="NCBI Taxonomy" id="35525"/>
    <lineage>
        <taxon>Eukaryota</taxon>
        <taxon>Metazoa</taxon>
        <taxon>Ecdysozoa</taxon>
        <taxon>Arthropoda</taxon>
        <taxon>Crustacea</taxon>
        <taxon>Branchiopoda</taxon>
        <taxon>Diplostraca</taxon>
        <taxon>Cladocera</taxon>
        <taxon>Anomopoda</taxon>
        <taxon>Daphniidae</taxon>
        <taxon>Daphnia</taxon>
    </lineage>
</organism>
<dbReference type="PANTHER" id="PTHR33481:SF1">
    <property type="entry name" value="ENDONUCLEASE_EXONUCLEASE_PHOSPHATASE DOMAIN-CONTAINING PROTEIN-RELATED"/>
    <property type="match status" value="1"/>
</dbReference>
<feature type="non-terminal residue" evidence="1">
    <location>
        <position position="134"/>
    </location>
</feature>
<comment type="caution">
    <text evidence="1">The sequence shown here is derived from an EMBL/GenBank/DDBJ whole genome shotgun (WGS) entry which is preliminary data.</text>
</comment>
<gene>
    <name evidence="1" type="ORF">APZ42_002709</name>
</gene>
<proteinExistence type="predicted"/>
<dbReference type="Proteomes" id="UP000076858">
    <property type="component" value="Unassembled WGS sequence"/>
</dbReference>
<evidence type="ECO:0000313" key="1">
    <source>
        <dbReference type="EMBL" id="KZS00835.1"/>
    </source>
</evidence>